<proteinExistence type="predicted"/>
<organism evidence="1 2">
    <name type="scientific">Enterococcus innesii</name>
    <dbReference type="NCBI Taxonomy" id="2839759"/>
    <lineage>
        <taxon>Bacteria</taxon>
        <taxon>Bacillati</taxon>
        <taxon>Bacillota</taxon>
        <taxon>Bacilli</taxon>
        <taxon>Lactobacillales</taxon>
        <taxon>Enterococcaceae</taxon>
        <taxon>Enterococcus</taxon>
    </lineage>
</organism>
<reference evidence="1 2" key="1">
    <citation type="submission" date="2022-03" db="EMBL/GenBank/DDBJ databases">
        <title>Complete genome sequence of Enterococcus innesii DB-1.</title>
        <authorList>
            <person name="Fukuda D."/>
            <person name="Nolasco-Hipolito C."/>
        </authorList>
    </citation>
    <scope>NUCLEOTIDE SEQUENCE [LARGE SCALE GENOMIC DNA]</scope>
    <source>
        <strain evidence="1 2">DB-1</strain>
    </source>
</reference>
<evidence type="ECO:0000313" key="1">
    <source>
        <dbReference type="EMBL" id="BDG68062.1"/>
    </source>
</evidence>
<evidence type="ECO:0000313" key="2">
    <source>
        <dbReference type="Proteomes" id="UP000831692"/>
    </source>
</evidence>
<protein>
    <submittedName>
        <fullName evidence="1">Uncharacterized protein</fullName>
    </submittedName>
</protein>
<dbReference type="EMBL" id="AP025635">
    <property type="protein sequence ID" value="BDG68062.1"/>
    <property type="molecule type" value="Genomic_DNA"/>
</dbReference>
<accession>A0ABN6NPA6</accession>
<name>A0ABN6NPA6_9ENTE</name>
<keyword evidence="2" id="KW-1185">Reference proteome</keyword>
<dbReference type="Proteomes" id="UP000831692">
    <property type="component" value="Chromosome"/>
</dbReference>
<gene>
    <name evidence="1" type="ORF">ENLAB_16260</name>
</gene>
<sequence>MFLFFMTRCVHLSKFLEKVSGNIATGVKNPYLPMTEWGWQIEPVGRRISLLSLLV</sequence>